<dbReference type="AlphaFoldDB" id="A0A7R9HP72"/>
<dbReference type="Pfam" id="PF11027">
    <property type="entry name" value="DUF2615"/>
    <property type="match status" value="1"/>
</dbReference>
<proteinExistence type="predicted"/>
<reference evidence="3" key="1">
    <citation type="submission" date="2020-11" db="EMBL/GenBank/DDBJ databases">
        <authorList>
            <person name="Tran Van P."/>
        </authorList>
    </citation>
    <scope>NUCLEOTIDE SEQUENCE</scope>
</reference>
<feature type="transmembrane region" description="Helical" evidence="2">
    <location>
        <begin position="98"/>
        <end position="116"/>
    </location>
</feature>
<evidence type="ECO:0000256" key="2">
    <source>
        <dbReference type="SAM" id="Phobius"/>
    </source>
</evidence>
<evidence type="ECO:0000256" key="1">
    <source>
        <dbReference type="SAM" id="MobiDB-lite"/>
    </source>
</evidence>
<protein>
    <submittedName>
        <fullName evidence="3">Uncharacterized protein</fullName>
    </submittedName>
</protein>
<feature type="compositionally biased region" description="Polar residues" evidence="1">
    <location>
        <begin position="142"/>
        <end position="160"/>
    </location>
</feature>
<dbReference type="InterPro" id="IPR020309">
    <property type="entry name" value="Smim-14"/>
</dbReference>
<keyword evidence="2" id="KW-0812">Transmembrane</keyword>
<name>A0A7R9HP72_9NEOP</name>
<organism evidence="3">
    <name type="scientific">Timema monikensis</name>
    <dbReference type="NCBI Taxonomy" id="170555"/>
    <lineage>
        <taxon>Eukaryota</taxon>
        <taxon>Metazoa</taxon>
        <taxon>Ecdysozoa</taxon>
        <taxon>Arthropoda</taxon>
        <taxon>Hexapoda</taxon>
        <taxon>Insecta</taxon>
        <taxon>Pterygota</taxon>
        <taxon>Neoptera</taxon>
        <taxon>Polyneoptera</taxon>
        <taxon>Phasmatodea</taxon>
        <taxon>Timematodea</taxon>
        <taxon>Timematoidea</taxon>
        <taxon>Timematidae</taxon>
        <taxon>Timema</taxon>
    </lineage>
</organism>
<dbReference type="EMBL" id="OB794139">
    <property type="protein sequence ID" value="CAD7429599.1"/>
    <property type="molecule type" value="Genomic_DNA"/>
</dbReference>
<sequence length="160" mass="17691">MSWCVSSVPSDGEKPRQPCYVKVKLIALKMNVLTNFSSVVKKWWVDAKGLVEAMAPAGIGLGTPGFEHHWRIKSKVPDLIPMLMIPGSLPGSQNESNGFMMMAMCWVALALAIFFLRPNTLRAIDDSKPRNNGPVWPKRGSPYTSTGNKLNEMTVDTSRL</sequence>
<gene>
    <name evidence="3" type="ORF">TMSB3V08_LOCUS6376</name>
</gene>
<evidence type="ECO:0000313" key="3">
    <source>
        <dbReference type="EMBL" id="CAD7429599.1"/>
    </source>
</evidence>
<accession>A0A7R9HP72</accession>
<keyword evidence="2" id="KW-0472">Membrane</keyword>
<feature type="region of interest" description="Disordered" evidence="1">
    <location>
        <begin position="126"/>
        <end position="160"/>
    </location>
</feature>
<keyword evidence="2" id="KW-1133">Transmembrane helix</keyword>